<evidence type="ECO:0000256" key="1">
    <source>
        <dbReference type="SAM" id="MobiDB-lite"/>
    </source>
</evidence>
<keyword evidence="3" id="KW-1185">Reference proteome</keyword>
<dbReference type="EMBL" id="CM018041">
    <property type="protein sequence ID" value="KAA8534540.1"/>
    <property type="molecule type" value="Genomic_DNA"/>
</dbReference>
<evidence type="ECO:0000313" key="2">
    <source>
        <dbReference type="EMBL" id="KAA8534540.1"/>
    </source>
</evidence>
<dbReference type="AlphaFoldDB" id="A0A5J5AWA5"/>
<feature type="region of interest" description="Disordered" evidence="1">
    <location>
        <begin position="83"/>
        <end position="113"/>
    </location>
</feature>
<proteinExistence type="predicted"/>
<gene>
    <name evidence="2" type="ORF">F0562_032057</name>
</gene>
<dbReference type="Proteomes" id="UP000325577">
    <property type="component" value="Linkage Group LG18"/>
</dbReference>
<reference evidence="2 3" key="1">
    <citation type="submission" date="2019-09" db="EMBL/GenBank/DDBJ databases">
        <title>A chromosome-level genome assembly of the Chinese tupelo Nyssa sinensis.</title>
        <authorList>
            <person name="Yang X."/>
            <person name="Kang M."/>
            <person name="Yang Y."/>
            <person name="Xiong H."/>
            <person name="Wang M."/>
            <person name="Zhang Z."/>
            <person name="Wang Z."/>
            <person name="Wu H."/>
            <person name="Ma T."/>
            <person name="Liu J."/>
            <person name="Xi Z."/>
        </authorList>
    </citation>
    <scope>NUCLEOTIDE SEQUENCE [LARGE SCALE GENOMIC DNA]</scope>
    <source>
        <strain evidence="2">J267</strain>
        <tissue evidence="2">Leaf</tissue>
    </source>
</reference>
<protein>
    <submittedName>
        <fullName evidence="2">Uncharacterized protein</fullName>
    </submittedName>
</protein>
<evidence type="ECO:0000313" key="3">
    <source>
        <dbReference type="Proteomes" id="UP000325577"/>
    </source>
</evidence>
<sequence>MNLSLSLSLSTSIPSVGRSLGHVSRSGFSICSLNLYNLSRLSEAKPASCSLSRTFANNCILSEEDRSFQAHYPLMTWKQSFPKQWKNKKKTDQASNEEQQRYKKNLVGWQKGL</sequence>
<accession>A0A5J5AWA5</accession>
<name>A0A5J5AWA5_9ASTE</name>
<organism evidence="2 3">
    <name type="scientific">Nyssa sinensis</name>
    <dbReference type="NCBI Taxonomy" id="561372"/>
    <lineage>
        <taxon>Eukaryota</taxon>
        <taxon>Viridiplantae</taxon>
        <taxon>Streptophyta</taxon>
        <taxon>Embryophyta</taxon>
        <taxon>Tracheophyta</taxon>
        <taxon>Spermatophyta</taxon>
        <taxon>Magnoliopsida</taxon>
        <taxon>eudicotyledons</taxon>
        <taxon>Gunneridae</taxon>
        <taxon>Pentapetalae</taxon>
        <taxon>asterids</taxon>
        <taxon>Cornales</taxon>
        <taxon>Nyssaceae</taxon>
        <taxon>Nyssa</taxon>
    </lineage>
</organism>